<gene>
    <name evidence="2" type="ORF">KAK03_21925</name>
</gene>
<protein>
    <submittedName>
        <fullName evidence="2">Uncharacterized protein</fullName>
    </submittedName>
</protein>
<dbReference type="AlphaFoldDB" id="A0A941BNB4"/>
<feature type="transmembrane region" description="Helical" evidence="1">
    <location>
        <begin position="117"/>
        <end position="135"/>
    </location>
</feature>
<evidence type="ECO:0000313" key="3">
    <source>
        <dbReference type="Proteomes" id="UP000676246"/>
    </source>
</evidence>
<keyword evidence="1" id="KW-0472">Membrane</keyword>
<keyword evidence="3" id="KW-1185">Reference proteome</keyword>
<reference evidence="2 3" key="1">
    <citation type="submission" date="2021-04" db="EMBL/GenBank/DDBJ databases">
        <title>The genome sequence of Ideonella sp. 3Y2.</title>
        <authorList>
            <person name="Liu Y."/>
        </authorList>
    </citation>
    <scope>NUCLEOTIDE SEQUENCE [LARGE SCALE GENOMIC DNA]</scope>
    <source>
        <strain evidence="2 3">3Y2</strain>
    </source>
</reference>
<evidence type="ECO:0000256" key="1">
    <source>
        <dbReference type="SAM" id="Phobius"/>
    </source>
</evidence>
<keyword evidence="1" id="KW-1133">Transmembrane helix</keyword>
<feature type="transmembrane region" description="Helical" evidence="1">
    <location>
        <begin position="33"/>
        <end position="53"/>
    </location>
</feature>
<dbReference type="RefSeq" id="WP_210856807.1">
    <property type="nucleotide sequence ID" value="NZ_JAGQDD010000024.1"/>
</dbReference>
<accession>A0A941BNB4</accession>
<evidence type="ECO:0000313" key="2">
    <source>
        <dbReference type="EMBL" id="MBQ0933139.1"/>
    </source>
</evidence>
<sequence length="401" mass="44769">MTESVRAAADIASSVAVPASTLGQALDLLTAPALWVATLVLLICWLLLALLPIKRHDKPEKQQDIRKLFESLREYASEHKFVFNVLMGITSLSLLAFTSIATILSPKTPHAITYEDLFLAVFAGVGGALLILVMTDYASKRYFAGVFEQLEPKLTSIFTSSQQSAKIAADYGLHAFPSAIEVGKPAVQEFQKYLLDDEMVCVSASSGMRWLNRRTDARPIENNLAELAKRPVCLRIAIYSPLLELKRLFSHAGLELTSAQAYSALKSDSVTLSQHNPIEILRFHLDAAERILNPVAALPETHARFRLEVQVCDAPPVCEFFTIADRRLYASYPMRTRQSLDSPALHVYDPPKLTPTNLVSAFTKEFALTWRESIPFSEYYEKYAPLIREIIKLSIDDYGTK</sequence>
<organism evidence="2 3">
    <name type="scientific">Ideonella alba</name>
    <dbReference type="NCBI Taxonomy" id="2824118"/>
    <lineage>
        <taxon>Bacteria</taxon>
        <taxon>Pseudomonadati</taxon>
        <taxon>Pseudomonadota</taxon>
        <taxon>Betaproteobacteria</taxon>
        <taxon>Burkholderiales</taxon>
        <taxon>Sphaerotilaceae</taxon>
        <taxon>Ideonella</taxon>
    </lineage>
</organism>
<feature type="transmembrane region" description="Helical" evidence="1">
    <location>
        <begin position="81"/>
        <end position="105"/>
    </location>
</feature>
<proteinExistence type="predicted"/>
<dbReference type="EMBL" id="JAGQDD010000024">
    <property type="protein sequence ID" value="MBQ0933139.1"/>
    <property type="molecule type" value="Genomic_DNA"/>
</dbReference>
<dbReference type="Proteomes" id="UP000676246">
    <property type="component" value="Unassembled WGS sequence"/>
</dbReference>
<name>A0A941BNB4_9BURK</name>
<keyword evidence="1" id="KW-0812">Transmembrane</keyword>
<comment type="caution">
    <text evidence="2">The sequence shown here is derived from an EMBL/GenBank/DDBJ whole genome shotgun (WGS) entry which is preliminary data.</text>
</comment>